<dbReference type="GO" id="GO:0007059">
    <property type="term" value="P:chromosome segregation"/>
    <property type="evidence" value="ECO:0007669"/>
    <property type="project" value="TreeGrafter"/>
</dbReference>
<evidence type="ECO:0000256" key="4">
    <source>
        <dbReference type="ARBA" id="ARBA00022454"/>
    </source>
</evidence>
<accession>A0A4P9Y449</accession>
<feature type="region of interest" description="Disordered" evidence="6">
    <location>
        <begin position="68"/>
        <end position="231"/>
    </location>
</feature>
<feature type="compositionally biased region" description="Basic and acidic residues" evidence="6">
    <location>
        <begin position="180"/>
        <end position="197"/>
    </location>
</feature>
<feature type="compositionally biased region" description="Polar residues" evidence="6">
    <location>
        <begin position="127"/>
        <end position="145"/>
    </location>
</feature>
<dbReference type="GO" id="GO:0046982">
    <property type="term" value="F:protein heterodimerization activity"/>
    <property type="evidence" value="ECO:0007669"/>
    <property type="project" value="InterPro"/>
</dbReference>
<evidence type="ECO:0000256" key="1">
    <source>
        <dbReference type="ARBA" id="ARBA00004123"/>
    </source>
</evidence>
<dbReference type="InterPro" id="IPR028255">
    <property type="entry name" value="CENP-T"/>
</dbReference>
<dbReference type="AlphaFoldDB" id="A0A4P9Y449"/>
<feature type="region of interest" description="Disordered" evidence="6">
    <location>
        <begin position="477"/>
        <end position="501"/>
    </location>
</feature>
<comment type="subcellular location">
    <subcellularLocation>
        <location evidence="2">Chromosome</location>
    </subcellularLocation>
    <subcellularLocation>
        <location evidence="1">Nucleus</location>
    </subcellularLocation>
</comment>
<feature type="compositionally biased region" description="Acidic residues" evidence="6">
    <location>
        <begin position="387"/>
        <end position="400"/>
    </location>
</feature>
<feature type="compositionally biased region" description="Basic and acidic residues" evidence="6">
    <location>
        <begin position="352"/>
        <end position="362"/>
    </location>
</feature>
<dbReference type="GO" id="GO:0003677">
    <property type="term" value="F:DNA binding"/>
    <property type="evidence" value="ECO:0007669"/>
    <property type="project" value="InterPro"/>
</dbReference>
<dbReference type="PANTHER" id="PTHR46904:SF1">
    <property type="entry name" value="CENTROMERE PROTEIN T"/>
    <property type="match status" value="1"/>
</dbReference>
<comment type="similarity">
    <text evidence="3">Belongs to the CENP-T/CNN1 family.</text>
</comment>
<gene>
    <name evidence="8" type="ORF">BJ684DRAFT_20010</name>
</gene>
<dbReference type="Gene3D" id="1.10.20.10">
    <property type="entry name" value="Histone, subunit A"/>
    <property type="match status" value="1"/>
</dbReference>
<evidence type="ECO:0000259" key="7">
    <source>
        <dbReference type="Pfam" id="PF15511"/>
    </source>
</evidence>
<feature type="compositionally biased region" description="Acidic residues" evidence="6">
    <location>
        <begin position="294"/>
        <end position="319"/>
    </location>
</feature>
<dbReference type="GO" id="GO:0000776">
    <property type="term" value="C:kinetochore"/>
    <property type="evidence" value="ECO:0007669"/>
    <property type="project" value="InterPro"/>
</dbReference>
<evidence type="ECO:0000256" key="5">
    <source>
        <dbReference type="ARBA" id="ARBA00023242"/>
    </source>
</evidence>
<dbReference type="SUPFAM" id="SSF47113">
    <property type="entry name" value="Histone-fold"/>
    <property type="match status" value="1"/>
</dbReference>
<feature type="region of interest" description="Disordered" evidence="6">
    <location>
        <begin position="1"/>
        <end position="29"/>
    </location>
</feature>
<feature type="region of interest" description="Disordered" evidence="6">
    <location>
        <begin position="644"/>
        <end position="666"/>
    </location>
</feature>
<keyword evidence="9" id="KW-1185">Reference proteome</keyword>
<dbReference type="InterPro" id="IPR009072">
    <property type="entry name" value="Histone-fold"/>
</dbReference>
<dbReference type="InterPro" id="IPR035425">
    <property type="entry name" value="CENP-T/H4_C"/>
</dbReference>
<feature type="compositionally biased region" description="Pro residues" evidence="6">
    <location>
        <begin position="488"/>
        <end position="497"/>
    </location>
</feature>
<proteinExistence type="inferred from homology"/>
<organism evidence="8 9">
    <name type="scientific">Piptocephalis cylindrospora</name>
    <dbReference type="NCBI Taxonomy" id="1907219"/>
    <lineage>
        <taxon>Eukaryota</taxon>
        <taxon>Fungi</taxon>
        <taxon>Fungi incertae sedis</taxon>
        <taxon>Zoopagomycota</taxon>
        <taxon>Zoopagomycotina</taxon>
        <taxon>Zoopagomycetes</taxon>
        <taxon>Zoopagales</taxon>
        <taxon>Piptocephalidaceae</taxon>
        <taxon>Piptocephalis</taxon>
    </lineage>
</organism>
<feature type="region of interest" description="Disordered" evidence="6">
    <location>
        <begin position="515"/>
        <end position="535"/>
    </location>
</feature>
<dbReference type="OrthoDB" id="10071681at2759"/>
<feature type="compositionally biased region" description="Acidic residues" evidence="6">
    <location>
        <begin position="253"/>
        <end position="264"/>
    </location>
</feature>
<name>A0A4P9Y449_9FUNG</name>
<dbReference type="GO" id="GO:0000278">
    <property type="term" value="P:mitotic cell cycle"/>
    <property type="evidence" value="ECO:0007669"/>
    <property type="project" value="TreeGrafter"/>
</dbReference>
<evidence type="ECO:0000313" key="9">
    <source>
        <dbReference type="Proteomes" id="UP000267251"/>
    </source>
</evidence>
<feature type="region of interest" description="Disordered" evidence="6">
    <location>
        <begin position="249"/>
        <end position="460"/>
    </location>
</feature>
<evidence type="ECO:0000256" key="6">
    <source>
        <dbReference type="SAM" id="MobiDB-lite"/>
    </source>
</evidence>
<dbReference type="Pfam" id="PF15511">
    <property type="entry name" value="CENP-T_C"/>
    <property type="match status" value="1"/>
</dbReference>
<dbReference type="EMBL" id="KZ988004">
    <property type="protein sequence ID" value="RKP13504.1"/>
    <property type="molecule type" value="Genomic_DNA"/>
</dbReference>
<reference evidence="9" key="1">
    <citation type="journal article" date="2018" name="Nat. Microbiol.">
        <title>Leveraging single-cell genomics to expand the fungal tree of life.</title>
        <authorList>
            <person name="Ahrendt S.R."/>
            <person name="Quandt C.A."/>
            <person name="Ciobanu D."/>
            <person name="Clum A."/>
            <person name="Salamov A."/>
            <person name="Andreopoulos B."/>
            <person name="Cheng J.F."/>
            <person name="Woyke T."/>
            <person name="Pelin A."/>
            <person name="Henrissat B."/>
            <person name="Reynolds N.K."/>
            <person name="Benny G.L."/>
            <person name="Smith M.E."/>
            <person name="James T.Y."/>
            <person name="Grigoriev I.V."/>
        </authorList>
    </citation>
    <scope>NUCLEOTIDE SEQUENCE [LARGE SCALE GENOMIC DNA]</scope>
</reference>
<keyword evidence="5" id="KW-0539">Nucleus</keyword>
<feature type="compositionally biased region" description="Acidic residues" evidence="6">
    <location>
        <begin position="338"/>
        <end position="349"/>
    </location>
</feature>
<sequence length="666" mass="74413">MGAPSPADSLHGVTPKARTPRRPRGAFTPAERLILSHRRHSGLLPKATLPLRPTLSPMAILKALSRRNDGHQGGRDNLPYSIHHYPVAPSTPRSKRASHEMHTSASPRSRMSHERQTPASPGASRAQYHSSPSARYFSVQDSSNTRAHRSPHPISSPGTLRAVDEEDGSVHFHPLLSSRSGERRTSTEHAGPRRLTTEDPLAMSSPDQDTSARKSPRHSWIHHMEPPQILDFEQQEREEAEKARIAMEKIGVEEDEDEAEEGSVQDERAGVEDQDVQVHEVDIPIEEENRPLEQEVETNDDLMGMDEGEDWEEVEEEEDSRGQTLPELEEDRLGADYSSEDGVEEDFPGLDELPKDEEKEGEVVVAPEPTNLEVSEEEELSPREDELFPGEDESFPEEKEDIIGLRSEDPIQEEILPDETVLWGEDMDHGWEDQDEDEQGENPVGQQIDPGLLSPSPSALMDQLDEDVLQNVRQVRLGSSPRSRSSRAPPPSIPPTPTSLMRTLDKNVAAWMRERPPRSMTSTSSASHPRKARSIRLSKRGYPVPGLPKSLVTSLTRQRCHGVTLRKEVIQHIMDASHDFFESVAEDLSVYARHGKRRKRIEASDAICLMRRQRLLKEEGEVSEMARQALPRELSDLLCPAATTGNLVSGPVASSGRRANEGLRDS</sequence>
<dbReference type="Proteomes" id="UP000267251">
    <property type="component" value="Unassembled WGS sequence"/>
</dbReference>
<evidence type="ECO:0000256" key="3">
    <source>
        <dbReference type="ARBA" id="ARBA00010137"/>
    </source>
</evidence>
<dbReference type="PANTHER" id="PTHR46904">
    <property type="entry name" value="CENTROMERE PROTEIN T"/>
    <property type="match status" value="1"/>
</dbReference>
<evidence type="ECO:0000256" key="2">
    <source>
        <dbReference type="ARBA" id="ARBA00004286"/>
    </source>
</evidence>
<dbReference type="CDD" id="cd22920">
    <property type="entry name" value="HFD_CENP-T"/>
    <property type="match status" value="1"/>
</dbReference>
<evidence type="ECO:0000313" key="8">
    <source>
        <dbReference type="EMBL" id="RKP13504.1"/>
    </source>
</evidence>
<feature type="compositionally biased region" description="Basic and acidic residues" evidence="6">
    <location>
        <begin position="265"/>
        <end position="293"/>
    </location>
</feature>
<feature type="domain" description="CENP-T/Histone H4 histone fold" evidence="7">
    <location>
        <begin position="541"/>
        <end position="638"/>
    </location>
</feature>
<dbReference type="GO" id="GO:0051382">
    <property type="term" value="P:kinetochore assembly"/>
    <property type="evidence" value="ECO:0007669"/>
    <property type="project" value="InterPro"/>
</dbReference>
<dbReference type="GO" id="GO:0005634">
    <property type="term" value="C:nucleus"/>
    <property type="evidence" value="ECO:0007669"/>
    <property type="project" value="UniProtKB-SubCell"/>
</dbReference>
<keyword evidence="4" id="KW-0158">Chromosome</keyword>
<protein>
    <recommendedName>
        <fullName evidence="7">CENP-T/Histone H4 histone fold domain-containing protein</fullName>
    </recommendedName>
</protein>